<dbReference type="GO" id="GO:0046872">
    <property type="term" value="F:metal ion binding"/>
    <property type="evidence" value="ECO:0007669"/>
    <property type="project" value="UniProtKB-KW"/>
</dbReference>
<dbReference type="InterPro" id="IPR006379">
    <property type="entry name" value="HAD-SF_hydro_IIB"/>
</dbReference>
<dbReference type="Gene3D" id="3.40.50.1000">
    <property type="entry name" value="HAD superfamily/HAD-like"/>
    <property type="match status" value="1"/>
</dbReference>
<dbReference type="PANTHER" id="PTHR47267:SF4">
    <property type="entry name" value="PYRIDOXAL PHOSPHATE PHOSPHATASE YIGL"/>
    <property type="match status" value="1"/>
</dbReference>
<evidence type="ECO:0000256" key="1">
    <source>
        <dbReference type="ARBA" id="ARBA00001946"/>
    </source>
</evidence>
<dbReference type="Pfam" id="PF08282">
    <property type="entry name" value="Hydrolase_3"/>
    <property type="match status" value="1"/>
</dbReference>
<dbReference type="GO" id="GO:0016787">
    <property type="term" value="F:hydrolase activity"/>
    <property type="evidence" value="ECO:0007669"/>
    <property type="project" value="UniProtKB-KW"/>
</dbReference>
<evidence type="ECO:0000256" key="2">
    <source>
        <dbReference type="ARBA" id="ARBA00022723"/>
    </source>
</evidence>
<keyword evidence="4" id="KW-0460">Magnesium</keyword>
<reference evidence="6" key="1">
    <citation type="journal article" date="2012" name="Proc. Natl. Acad. Sci. U.S.A.">
        <title>Antigenic diversity is generated by distinct evolutionary mechanisms in African trypanosome species.</title>
        <authorList>
            <person name="Jackson A.P."/>
            <person name="Berry A."/>
            <person name="Aslett M."/>
            <person name="Allison H.C."/>
            <person name="Burton P."/>
            <person name="Vavrova-Anderson J."/>
            <person name="Brown R."/>
            <person name="Browne H."/>
            <person name="Corton N."/>
            <person name="Hauser H."/>
            <person name="Gamble J."/>
            <person name="Gilderthorp R."/>
            <person name="Marcello L."/>
            <person name="McQuillan J."/>
            <person name="Otto T.D."/>
            <person name="Quail M.A."/>
            <person name="Sanders M.J."/>
            <person name="van Tonder A."/>
            <person name="Ginger M.L."/>
            <person name="Field M.C."/>
            <person name="Barry J.D."/>
            <person name="Hertz-Fowler C."/>
            <person name="Berriman M."/>
        </authorList>
    </citation>
    <scope>NUCLEOTIDE SEQUENCE</scope>
    <source>
        <strain evidence="6">IL3000</strain>
    </source>
</reference>
<dbReference type="PANTHER" id="PTHR47267">
    <property type="match status" value="1"/>
</dbReference>
<dbReference type="EMBL" id="HE575324">
    <property type="protein sequence ID" value="CCC95348.1"/>
    <property type="molecule type" value="Genomic_DNA"/>
</dbReference>
<evidence type="ECO:0000313" key="6">
    <source>
        <dbReference type="EMBL" id="CCC95348.1"/>
    </source>
</evidence>
<gene>
    <name evidence="6" type="ORF">TCIL3000_11_7950</name>
</gene>
<dbReference type="VEuPathDB" id="TriTrypDB:TcIL3000.11.7950"/>
<dbReference type="AlphaFoldDB" id="G0V127"/>
<comment type="cofactor">
    <cofactor evidence="1">
        <name>Mg(2+)</name>
        <dbReference type="ChEBI" id="CHEBI:18420"/>
    </cofactor>
</comment>
<dbReference type="InterPro" id="IPR036412">
    <property type="entry name" value="HAD-like_sf"/>
</dbReference>
<dbReference type="PROSITE" id="PS01229">
    <property type="entry name" value="COF_2"/>
    <property type="match status" value="1"/>
</dbReference>
<dbReference type="NCBIfam" id="TIGR01484">
    <property type="entry name" value="HAD-SF-IIB"/>
    <property type="match status" value="1"/>
</dbReference>
<protein>
    <submittedName>
        <fullName evidence="6">Uncharacterized protein TCIL3000_11_7950</fullName>
    </submittedName>
</protein>
<evidence type="ECO:0000256" key="3">
    <source>
        <dbReference type="ARBA" id="ARBA00022801"/>
    </source>
</evidence>
<dbReference type="SUPFAM" id="SSF56784">
    <property type="entry name" value="HAD-like"/>
    <property type="match status" value="1"/>
</dbReference>
<dbReference type="InterPro" id="IPR023214">
    <property type="entry name" value="HAD_sf"/>
</dbReference>
<keyword evidence="2" id="KW-0479">Metal-binding</keyword>
<dbReference type="PROSITE" id="PS01228">
    <property type="entry name" value="COF_1"/>
    <property type="match status" value="1"/>
</dbReference>
<keyword evidence="3" id="KW-0378">Hydrolase</keyword>
<dbReference type="Gene3D" id="3.30.1240.10">
    <property type="match status" value="1"/>
</dbReference>
<name>G0V127_TRYCI</name>
<comment type="similarity">
    <text evidence="5">Belongs to the HAD-like hydrolase superfamily. Cof family.</text>
</comment>
<evidence type="ECO:0000256" key="4">
    <source>
        <dbReference type="ARBA" id="ARBA00022842"/>
    </source>
</evidence>
<proteinExistence type="inferred from homology"/>
<organism evidence="6">
    <name type="scientific">Trypanosoma congolense (strain IL3000)</name>
    <dbReference type="NCBI Taxonomy" id="1068625"/>
    <lineage>
        <taxon>Eukaryota</taxon>
        <taxon>Discoba</taxon>
        <taxon>Euglenozoa</taxon>
        <taxon>Kinetoplastea</taxon>
        <taxon>Metakinetoplastina</taxon>
        <taxon>Trypanosomatida</taxon>
        <taxon>Trypanosomatidae</taxon>
        <taxon>Trypanosoma</taxon>
        <taxon>Nannomonas</taxon>
    </lineage>
</organism>
<accession>G0V127</accession>
<sequence length="309" mass="34144">MSQCSVGESQCMFSFSSGPFSAVALDLDGTILNNDHNVSTLTKATLYDLSSCGVHIIIVTGRPRQGVKNIEDSLSEYFFQSSRAVDCSTCTARVRGFHLISSNGARIFSPSGNLIYQQNIDSDVVRSIYERFAGGELADELLVSVHQTDAWWISKALPEEWLLKKYGSLPRVRKDVLSEFPVEGVGKICLRSHDKQLLVRYQKEADMMFGYSVITVMTSNHGLDIMARGVSKASSLKLVGEILNFDLSRDVIAFGDSLNDKDMLSTVAKGCIMRNGRDELKELLPHVEVIGGNTEDGVAQKLREVFMLN</sequence>
<evidence type="ECO:0000256" key="5">
    <source>
        <dbReference type="ARBA" id="ARBA00034778"/>
    </source>
</evidence>